<proteinExistence type="predicted"/>
<organism evidence="2 3">
    <name type="scientific">Chryseotalea sanaruensis</name>
    <dbReference type="NCBI Taxonomy" id="2482724"/>
    <lineage>
        <taxon>Bacteria</taxon>
        <taxon>Pseudomonadati</taxon>
        <taxon>Bacteroidota</taxon>
        <taxon>Cytophagia</taxon>
        <taxon>Cytophagales</taxon>
        <taxon>Chryseotaleaceae</taxon>
        <taxon>Chryseotalea</taxon>
    </lineage>
</organism>
<sequence>MRRFLVFVGIGVVVIILLFVGIDTMNTRYQKSFSPEEAVNFEQGKLEIEVRYNRPYKKERDIFGVLVPYGKVWRTGANEATIFSTNRDIVIEGKVLEAGKYSLWTIPDQELWTIIFNREHGQWGVNSEGEPNRDPKKDVLSVQVHAVQQQREFEQFTIEFSKMKEDVEMVLLWDKTLVALPFQQKP</sequence>
<protein>
    <submittedName>
        <fullName evidence="2">DUF2911 domain-containing protein</fullName>
    </submittedName>
</protein>
<dbReference type="EMBL" id="BHXQ01000002">
    <property type="protein sequence ID" value="GCC51121.1"/>
    <property type="molecule type" value="Genomic_DNA"/>
</dbReference>
<reference evidence="2 3" key="1">
    <citation type="submission" date="2018-11" db="EMBL/GenBank/DDBJ databases">
        <title>Chryseotalea sanarue gen. nov., sp., nov., a member of the family Cytophagaceae, isolated from a brackish lake in Hamamatsu Japan.</title>
        <authorList>
            <person name="Maejima Y."/>
            <person name="Iino T."/>
            <person name="Muraguchi Y."/>
            <person name="Fukuda K."/>
            <person name="Ohkuma M."/>
            <person name="Moriuchi R."/>
            <person name="Dohra H."/>
            <person name="Kimbara K."/>
            <person name="Shintani M."/>
        </authorList>
    </citation>
    <scope>NUCLEOTIDE SEQUENCE [LARGE SCALE GENOMIC DNA]</scope>
    <source>
        <strain evidence="2 3">Ys</strain>
    </source>
</reference>
<dbReference type="RefSeq" id="WP_127121760.1">
    <property type="nucleotide sequence ID" value="NZ_BHXQ01000002.1"/>
</dbReference>
<dbReference type="OrthoDB" id="195456at2"/>
<evidence type="ECO:0000256" key="1">
    <source>
        <dbReference type="SAM" id="Phobius"/>
    </source>
</evidence>
<keyword evidence="1" id="KW-0812">Transmembrane</keyword>
<dbReference type="InterPro" id="IPR021314">
    <property type="entry name" value="DUF2911"/>
</dbReference>
<comment type="caution">
    <text evidence="2">The sequence shown here is derived from an EMBL/GenBank/DDBJ whole genome shotgun (WGS) entry which is preliminary data.</text>
</comment>
<feature type="transmembrane region" description="Helical" evidence="1">
    <location>
        <begin position="6"/>
        <end position="25"/>
    </location>
</feature>
<keyword evidence="1" id="KW-0472">Membrane</keyword>
<dbReference type="AlphaFoldDB" id="A0A401U884"/>
<dbReference type="Pfam" id="PF11138">
    <property type="entry name" value="DUF2911"/>
    <property type="match status" value="1"/>
</dbReference>
<keyword evidence="1" id="KW-1133">Transmembrane helix</keyword>
<evidence type="ECO:0000313" key="2">
    <source>
        <dbReference type="EMBL" id="GCC51121.1"/>
    </source>
</evidence>
<gene>
    <name evidence="2" type="ORF">SanaruYs_13410</name>
</gene>
<keyword evidence="3" id="KW-1185">Reference proteome</keyword>
<dbReference type="Proteomes" id="UP000288227">
    <property type="component" value="Unassembled WGS sequence"/>
</dbReference>
<evidence type="ECO:0000313" key="3">
    <source>
        <dbReference type="Proteomes" id="UP000288227"/>
    </source>
</evidence>
<name>A0A401U884_9BACT</name>
<accession>A0A401U884</accession>